<organism evidence="2 3">
    <name type="scientific">Sulfuracidifex metallicus DSM 6482 = JCM 9184</name>
    <dbReference type="NCBI Taxonomy" id="523847"/>
    <lineage>
        <taxon>Archaea</taxon>
        <taxon>Thermoproteota</taxon>
        <taxon>Thermoprotei</taxon>
        <taxon>Sulfolobales</taxon>
        <taxon>Sulfolobaceae</taxon>
        <taxon>Sulfuracidifex</taxon>
    </lineage>
</organism>
<feature type="transmembrane region" description="Helical" evidence="1">
    <location>
        <begin position="807"/>
        <end position="827"/>
    </location>
</feature>
<protein>
    <recommendedName>
        <fullName evidence="4">CARDB domain-containing protein</fullName>
    </recommendedName>
</protein>
<gene>
    <name evidence="2" type="ORF">GC250_10685</name>
</gene>
<dbReference type="PANTHER" id="PTHR35902">
    <property type="entry name" value="S-LAYER DOMAIN-LIKE PROTEIN-RELATED"/>
    <property type="match status" value="1"/>
</dbReference>
<reference evidence="2 3" key="1">
    <citation type="submission" date="2019-10" db="EMBL/GenBank/DDBJ databases">
        <title>Sequencing and Assembly of Multiple Reported Metal-Biooxidizing Members of the Extremely Thermoacidophilic Archaeal Family Sulfolobaceae.</title>
        <authorList>
            <person name="Counts J.A."/>
            <person name="Kelly R.M."/>
        </authorList>
    </citation>
    <scope>NUCLEOTIDE SEQUENCE [LARGE SCALE GENOMIC DNA]</scope>
    <source>
        <strain evidence="2 3">DSM 6482</strain>
    </source>
</reference>
<keyword evidence="1" id="KW-0812">Transmembrane</keyword>
<dbReference type="AlphaFoldDB" id="A0A6A9QRE7"/>
<keyword evidence="1" id="KW-1133">Transmembrane helix</keyword>
<dbReference type="PANTHER" id="PTHR35902:SF3">
    <property type="entry name" value="NPCBM-ASSOCIATED, NEW3 DOMAIN OF ALPHA-GALACTOSIDASE"/>
    <property type="match status" value="1"/>
</dbReference>
<keyword evidence="3" id="KW-1185">Reference proteome</keyword>
<evidence type="ECO:0008006" key="4">
    <source>
        <dbReference type="Google" id="ProtNLM"/>
    </source>
</evidence>
<keyword evidence="1" id="KW-0472">Membrane</keyword>
<evidence type="ECO:0000313" key="3">
    <source>
        <dbReference type="Proteomes" id="UP000470772"/>
    </source>
</evidence>
<comment type="caution">
    <text evidence="2">The sequence shown here is derived from an EMBL/GenBank/DDBJ whole genome shotgun (WGS) entry which is preliminary data.</text>
</comment>
<sequence>MKRNAATIILVLILSALFLVLLPIYSLDVQSSIGASGWGTPNDPINAHPGYKDVPFFVIVSAPVTLEPEEATLYLPSGILSSSCEVEAQGSFTQSSLGSYVITFDLTVLSSTSPGYYTGYLNLVFDNLTNGKTIQETGEVTIPVKPVIYPTVQLVWGTSSSPILSRAGEGITPLTLVVENPSEHPILNVKINVTLPHGVLSLTGKQYQCFQVSAIPEGEVVPITEPVNVTPFSEGQHQVKYTVSFTNYLEFEYSTSGSFNTTIYPLSPLSISVEGNESDKNVTAGSLTDLYINLKSNTTGVLLSLIPSLKTVYTNFTQVSLTPGESLTFEYQVYVPETLTGYFPVIFKATLESMGQVENFTFFKSIYVVNNATPSIVDSFWGEPNQTTLAFPQEGVTPLTLVVENPLPVPISNVNITLIPPSGITDIYPYITLPGLGNFSVHELAYPVQIANVSPGLHIFKYLLSYDGKTVNGNFTAVISQFSPVFAKPIISPIPAGGYSNLTVTIVNNGSIPAQDVSAFLEVRGLEETAFFNQTLLYLQPHSNSTFVFYLYAPPNLTSGVYPALLKVFFSEYSKLINETYIVPLVVVNDPSSLDVQLTPTIIYYSSNNTVLLKVTNPLPSPVYDVDVSMLAKSPLYISSPQVSVAEIPSNTTTTFVEYMIPEIPSTSTIPLEVTTSFLYKGLPYNQVSDIQLFSTGNVSISVNDVSGSVVNGSVVITGTIVNNGNSPAKGVMVNVDNYTSVYVGDLSPDTPTPFSVSFTVPSGYYHFNVTVSYLNSVNDEESVTTSLSMGVSYPTTTSHDSSVKPLGLITGAGIVIIIFLIIFLTLRGRKHEGQ</sequence>
<dbReference type="RefSeq" id="WP_156017615.1">
    <property type="nucleotide sequence ID" value="NZ_WGGD01000005.1"/>
</dbReference>
<name>A0A6A9QRE7_SULME</name>
<evidence type="ECO:0000256" key="1">
    <source>
        <dbReference type="SAM" id="Phobius"/>
    </source>
</evidence>
<accession>A0A6A9QRE7</accession>
<proteinExistence type="predicted"/>
<dbReference type="EMBL" id="WGGD01000005">
    <property type="protein sequence ID" value="MUN29885.1"/>
    <property type="molecule type" value="Genomic_DNA"/>
</dbReference>
<evidence type="ECO:0000313" key="2">
    <source>
        <dbReference type="EMBL" id="MUN29885.1"/>
    </source>
</evidence>
<dbReference type="Proteomes" id="UP000470772">
    <property type="component" value="Unassembled WGS sequence"/>
</dbReference>